<protein>
    <recommendedName>
        <fullName evidence="2">DUF4401 domain-containing protein</fullName>
    </recommendedName>
</protein>
<dbReference type="InterPro" id="IPR025513">
    <property type="entry name" value="DUF4401"/>
</dbReference>
<feature type="transmembrane region" description="Helical" evidence="1">
    <location>
        <begin position="320"/>
        <end position="339"/>
    </location>
</feature>
<evidence type="ECO:0000259" key="2">
    <source>
        <dbReference type="Pfam" id="PF14351"/>
    </source>
</evidence>
<sequence length="349" mass="38738">MSTEDKVWLTLSQSGLVSGARPEGLSISTPWYIKTLLAVSAWLAAVFLFAFLAVLFNGLLDSVLADTLIGSVFILIAYHVLKSEQSDFVEHLGLAFSIAGQILLIMAMLQLGSNADHIKWLIALGLNVFLIFLIPNFVHRVLSSFLACICLAGCLAQYGLFSMCLPLILFICAWCWIHEFKNAKWYRYVTALGYGSLFSLLLIETNTFFQSGLFYWGHQVAVKQLGHFYYLNAMLTGAVVIYSSIMIINKYQSLMMKSSWYILAFVLVLSGITWSINGMHTSMVVLALGLATTHRILIGLGSLCLLFSISHYYYSLDTTLLMKALSLAILGGVLLGIRWCLPKLFGEST</sequence>
<dbReference type="Pfam" id="PF14351">
    <property type="entry name" value="DUF4401"/>
    <property type="match status" value="1"/>
</dbReference>
<name>A0ABN0TI62_9GAMM</name>
<feature type="domain" description="DUF4401" evidence="2">
    <location>
        <begin position="30"/>
        <end position="343"/>
    </location>
</feature>
<dbReference type="RefSeq" id="WP_286304509.1">
    <property type="nucleotide sequence ID" value="NZ_AP027741.1"/>
</dbReference>
<feature type="transmembrane region" description="Helical" evidence="1">
    <location>
        <begin position="283"/>
        <end position="308"/>
    </location>
</feature>
<feature type="transmembrane region" description="Helical" evidence="1">
    <location>
        <begin position="63"/>
        <end position="81"/>
    </location>
</feature>
<evidence type="ECO:0000313" key="4">
    <source>
        <dbReference type="Proteomes" id="UP001501476"/>
    </source>
</evidence>
<keyword evidence="1" id="KW-0472">Membrane</keyword>
<comment type="caution">
    <text evidence="3">The sequence shown here is derived from an EMBL/GenBank/DDBJ whole genome shotgun (WGS) entry which is preliminary data.</text>
</comment>
<organism evidence="3 4">
    <name type="scientific">Methylophaga marina</name>
    <dbReference type="NCBI Taxonomy" id="45495"/>
    <lineage>
        <taxon>Bacteria</taxon>
        <taxon>Pseudomonadati</taxon>
        <taxon>Pseudomonadota</taxon>
        <taxon>Gammaproteobacteria</taxon>
        <taxon>Thiotrichales</taxon>
        <taxon>Piscirickettsiaceae</taxon>
        <taxon>Methylophaga</taxon>
    </lineage>
</organism>
<evidence type="ECO:0000313" key="3">
    <source>
        <dbReference type="EMBL" id="GAA0222273.1"/>
    </source>
</evidence>
<dbReference type="EMBL" id="BAAADG010000004">
    <property type="protein sequence ID" value="GAA0222273.1"/>
    <property type="molecule type" value="Genomic_DNA"/>
</dbReference>
<dbReference type="Proteomes" id="UP001501476">
    <property type="component" value="Unassembled WGS sequence"/>
</dbReference>
<gene>
    <name evidence="3" type="ORF">GCM10008964_12200</name>
</gene>
<feature type="transmembrane region" description="Helical" evidence="1">
    <location>
        <begin position="229"/>
        <end position="248"/>
    </location>
</feature>
<keyword evidence="1" id="KW-0812">Transmembrane</keyword>
<feature type="transmembrane region" description="Helical" evidence="1">
    <location>
        <begin position="260"/>
        <end position="277"/>
    </location>
</feature>
<reference evidence="3 4" key="1">
    <citation type="journal article" date="2019" name="Int. J. Syst. Evol. Microbiol.">
        <title>The Global Catalogue of Microorganisms (GCM) 10K type strain sequencing project: providing services to taxonomists for standard genome sequencing and annotation.</title>
        <authorList>
            <consortium name="The Broad Institute Genomics Platform"/>
            <consortium name="The Broad Institute Genome Sequencing Center for Infectious Disease"/>
            <person name="Wu L."/>
            <person name="Ma J."/>
        </authorList>
    </citation>
    <scope>NUCLEOTIDE SEQUENCE [LARGE SCALE GENOMIC DNA]</scope>
    <source>
        <strain evidence="3 4">JCM 6886</strain>
    </source>
</reference>
<proteinExistence type="predicted"/>
<accession>A0ABN0TI62</accession>
<keyword evidence="4" id="KW-1185">Reference proteome</keyword>
<evidence type="ECO:0000256" key="1">
    <source>
        <dbReference type="SAM" id="Phobius"/>
    </source>
</evidence>
<feature type="transmembrane region" description="Helical" evidence="1">
    <location>
        <begin position="93"/>
        <end position="111"/>
    </location>
</feature>
<keyword evidence="1" id="KW-1133">Transmembrane helix</keyword>
<feature type="transmembrane region" description="Helical" evidence="1">
    <location>
        <begin position="31"/>
        <end position="56"/>
    </location>
</feature>
<feature type="transmembrane region" description="Helical" evidence="1">
    <location>
        <begin position="189"/>
        <end position="209"/>
    </location>
</feature>
<feature type="transmembrane region" description="Helical" evidence="1">
    <location>
        <begin position="118"/>
        <end position="138"/>
    </location>
</feature>
<feature type="transmembrane region" description="Helical" evidence="1">
    <location>
        <begin position="144"/>
        <end position="177"/>
    </location>
</feature>